<dbReference type="GO" id="GO:0005786">
    <property type="term" value="C:signal recognition particle, endoplasmic reticulum targeting"/>
    <property type="evidence" value="ECO:0007669"/>
    <property type="project" value="UniProtKB-UniRule"/>
</dbReference>
<proteinExistence type="inferred from homology"/>
<dbReference type="InterPro" id="IPR009018">
    <property type="entry name" value="Signal_recog_particle_SRP9/14"/>
</dbReference>
<dbReference type="InterPro" id="IPR003210">
    <property type="entry name" value="Signal_recog_particle_SRP14"/>
</dbReference>
<evidence type="ECO:0000256" key="1">
    <source>
        <dbReference type="ARBA" id="ARBA00004496"/>
    </source>
</evidence>
<keyword evidence="5 7" id="KW-0733">Signal recognition particle</keyword>
<evidence type="ECO:0000256" key="6">
    <source>
        <dbReference type="ARBA" id="ARBA00023274"/>
    </source>
</evidence>
<dbReference type="AlphaFoldDB" id="A0A022VSC2"/>
<evidence type="ECO:0000256" key="5">
    <source>
        <dbReference type="ARBA" id="ARBA00023135"/>
    </source>
</evidence>
<protein>
    <recommendedName>
        <fullName evidence="7">Signal recognition particle subunit SRP14</fullName>
    </recommendedName>
    <alternativeName>
        <fullName evidence="7">Signal recognition particle 14 kDa protein</fullName>
    </alternativeName>
</protein>
<evidence type="ECO:0000313" key="9">
    <source>
        <dbReference type="EMBL" id="EZF49142.1"/>
    </source>
</evidence>
<dbReference type="Pfam" id="PF02290">
    <property type="entry name" value="SRP14"/>
    <property type="match status" value="1"/>
</dbReference>
<evidence type="ECO:0000256" key="7">
    <source>
        <dbReference type="RuleBase" id="RU368100"/>
    </source>
</evidence>
<dbReference type="EMBL" id="KK207909">
    <property type="protein sequence ID" value="EZF49142.1"/>
    <property type="molecule type" value="Genomic_DNA"/>
</dbReference>
<comment type="subcellular location">
    <subcellularLocation>
        <location evidence="1 7">Cytoplasm</location>
    </subcellularLocation>
</comment>
<feature type="compositionally biased region" description="Polar residues" evidence="8">
    <location>
        <begin position="23"/>
        <end position="42"/>
    </location>
</feature>
<dbReference type="GO" id="GO:0008312">
    <property type="term" value="F:7S RNA binding"/>
    <property type="evidence" value="ECO:0007669"/>
    <property type="project" value="UniProtKB-UniRule"/>
</dbReference>
<organism evidence="9">
    <name type="scientific">Trichophyton rubrum CBS 288.86</name>
    <dbReference type="NCBI Taxonomy" id="1215330"/>
    <lineage>
        <taxon>Eukaryota</taxon>
        <taxon>Fungi</taxon>
        <taxon>Dikarya</taxon>
        <taxon>Ascomycota</taxon>
        <taxon>Pezizomycotina</taxon>
        <taxon>Eurotiomycetes</taxon>
        <taxon>Eurotiomycetidae</taxon>
        <taxon>Onygenales</taxon>
        <taxon>Arthrodermataceae</taxon>
        <taxon>Trichophyton</taxon>
    </lineage>
</organism>
<feature type="region of interest" description="Disordered" evidence="8">
    <location>
        <begin position="23"/>
        <end position="74"/>
    </location>
</feature>
<dbReference type="HOGENOM" id="CLU_094309_1_0_1"/>
<dbReference type="SUPFAM" id="SSF54762">
    <property type="entry name" value="Signal recognition particle alu RNA binding heterodimer, SRP9/14"/>
    <property type="match status" value="1"/>
</dbReference>
<comment type="subunit">
    <text evidence="7">Component of a fungal signal recognition particle (SRP) complex that consists of a 7SL RNA molecule (scR1) and at least six protein subunits: SRP72, SRP68, SRP54, SEC65, SRP21 and SRP14.</text>
</comment>
<keyword evidence="3 7" id="KW-0963">Cytoplasm</keyword>
<gene>
    <name evidence="9" type="ORF">H103_07265</name>
</gene>
<evidence type="ECO:0000256" key="4">
    <source>
        <dbReference type="ARBA" id="ARBA00022884"/>
    </source>
</evidence>
<reference evidence="9" key="1">
    <citation type="submission" date="2014-02" db="EMBL/GenBank/DDBJ databases">
        <title>The Genome Sequence of Trichophyton rubrum (morphotype fischeri) CBS 288.86.</title>
        <authorList>
            <consortium name="The Broad Institute Genomics Platform"/>
            <person name="Cuomo C.A."/>
            <person name="White T.C."/>
            <person name="Graser Y."/>
            <person name="Martinez-Rossi N."/>
            <person name="Heitman J."/>
            <person name="Young S.K."/>
            <person name="Zeng Q."/>
            <person name="Gargeya S."/>
            <person name="Abouelleil A."/>
            <person name="Alvarado L."/>
            <person name="Chapman S.B."/>
            <person name="Gainer-Dewar J."/>
            <person name="Goldberg J."/>
            <person name="Griggs A."/>
            <person name="Gujja S."/>
            <person name="Hansen M."/>
            <person name="Howarth C."/>
            <person name="Imamovic A."/>
            <person name="Larimer J."/>
            <person name="Martinez D."/>
            <person name="Murphy C."/>
            <person name="Pearson M.D."/>
            <person name="Persinoti G."/>
            <person name="Poon T."/>
            <person name="Priest M."/>
            <person name="Roberts A.D."/>
            <person name="Saif S."/>
            <person name="Shea T.D."/>
            <person name="Sykes S.N."/>
            <person name="Wortman J."/>
            <person name="Nusbaum C."/>
            <person name="Birren B."/>
        </authorList>
    </citation>
    <scope>NUCLEOTIDE SEQUENCE [LARGE SCALE GENOMIC DNA]</scope>
    <source>
        <strain evidence="9">CBS 288.86</strain>
    </source>
</reference>
<evidence type="ECO:0000256" key="8">
    <source>
        <dbReference type="SAM" id="MobiDB-lite"/>
    </source>
</evidence>
<evidence type="ECO:0000256" key="2">
    <source>
        <dbReference type="ARBA" id="ARBA00010349"/>
    </source>
</evidence>
<dbReference type="GO" id="GO:0006614">
    <property type="term" value="P:SRP-dependent cotranslational protein targeting to membrane"/>
    <property type="evidence" value="ECO:0007669"/>
    <property type="project" value="UniProtKB-UniRule"/>
</dbReference>
<dbReference type="OrthoDB" id="19209at2759"/>
<evidence type="ECO:0000256" key="3">
    <source>
        <dbReference type="ARBA" id="ARBA00022490"/>
    </source>
</evidence>
<keyword evidence="4 7" id="KW-0694">RNA-binding</keyword>
<comment type="function">
    <text evidence="7">Component of the signal recognition particle (SRP) complex, a ribonucleoprotein complex that mediates the cotranslational targeting of secretory and membrane proteins to the endoplasmic reticulum (ER).</text>
</comment>
<name>A0A022VSC2_TRIRU</name>
<dbReference type="Gene3D" id="3.30.720.10">
    <property type="entry name" value="Signal recognition particle alu RNA binding heterodimer, srp9/1"/>
    <property type="match status" value="1"/>
</dbReference>
<accession>A0A022VSC2</accession>
<dbReference type="GO" id="GO:0030942">
    <property type="term" value="F:endoplasmic reticulum signal peptide binding"/>
    <property type="evidence" value="ECO:0007669"/>
    <property type="project" value="UniProtKB-UniRule"/>
</dbReference>
<sequence>MSKPHLPNDEFFSFLESLLAKQSASSRGSVFLTQKRLQSGTTSKDESQPTESNPPMILIRASNGRHKDSKVKASTVVKPEEIEAFYRRYAEICKAGMVGLKKRDRSAKKKGKAKGKK</sequence>
<comment type="similarity">
    <text evidence="2 7">Belongs to the SRP14 family.</text>
</comment>
<dbReference type="PANTHER" id="PTHR12013">
    <property type="entry name" value="SIGNAL RECOGNITION PARTICLE 14 KD PROTEIN"/>
    <property type="match status" value="1"/>
</dbReference>
<keyword evidence="6 7" id="KW-0687">Ribonucleoprotein</keyword>
<dbReference type="Proteomes" id="UP000023758">
    <property type="component" value="Unassembled WGS sequence"/>
</dbReference>